<comment type="caution">
    <text evidence="1">The sequence shown here is derived from an EMBL/GenBank/DDBJ whole genome shotgun (WGS) entry which is preliminary data.</text>
</comment>
<dbReference type="PROSITE" id="PS51257">
    <property type="entry name" value="PROKAR_LIPOPROTEIN"/>
    <property type="match status" value="1"/>
</dbReference>
<protein>
    <recommendedName>
        <fullName evidence="3">Lipoprotein</fullName>
    </recommendedName>
</protein>
<organism evidence="1 2">
    <name type="scientific">Thermincola ferriacetica</name>
    <dbReference type="NCBI Taxonomy" id="281456"/>
    <lineage>
        <taxon>Bacteria</taxon>
        <taxon>Bacillati</taxon>
        <taxon>Bacillota</taxon>
        <taxon>Clostridia</taxon>
        <taxon>Eubacteriales</taxon>
        <taxon>Thermincolaceae</taxon>
        <taxon>Thermincola</taxon>
    </lineage>
</organism>
<evidence type="ECO:0000313" key="2">
    <source>
        <dbReference type="Proteomes" id="UP000037175"/>
    </source>
</evidence>
<gene>
    <name evidence="1" type="ORF">Tfer_1683</name>
</gene>
<reference evidence="2" key="1">
    <citation type="submission" date="2015-07" db="EMBL/GenBank/DDBJ databases">
        <title>Complete Genome of Thermincola ferriacetica strain Z-0001T.</title>
        <authorList>
            <person name="Lusk B."/>
            <person name="Badalamenti J.P."/>
            <person name="Parameswaran P."/>
            <person name="Bond D.R."/>
            <person name="Torres C.I."/>
        </authorList>
    </citation>
    <scope>NUCLEOTIDE SEQUENCE [LARGE SCALE GENOMIC DNA]</scope>
    <source>
        <strain evidence="2">Z-0001</strain>
    </source>
</reference>
<sequence length="303" mass="34383">MYKKIGFLVVFSLFVTFLYGCDMGKTGKSSSQVSIFDEGKARAVVESYFKKVISGDYAGAYELLANKEKKTISLDELNPDKNVNPSIADGFINDLEELRKTKSSFKVKSIEKQNGVFKVTADYEYPDGEAIYSALPRSGWFVDWEGGRKVLKQMVQENRLPMEKTQLTMKVIKENGNLKLDFGWFDAAEKRKKEVESYKANLKLHDVKIDNYSDSAWVTGYIKNNGTKSIDSIYVTVYYLDKEGKPMGEDVGVAYVENNSDIPIKPNYDGKFIFEVPEGIRKSWGKKAEVKITGLEFVQEDNK</sequence>
<evidence type="ECO:0008006" key="3">
    <source>
        <dbReference type="Google" id="ProtNLM"/>
    </source>
</evidence>
<keyword evidence="2" id="KW-1185">Reference proteome</keyword>
<dbReference type="EMBL" id="LGTE01000010">
    <property type="protein sequence ID" value="KNZ69662.1"/>
    <property type="molecule type" value="Genomic_DNA"/>
</dbReference>
<dbReference type="RefSeq" id="WP_052217914.1">
    <property type="nucleotide sequence ID" value="NZ_LGTE01000010.1"/>
</dbReference>
<evidence type="ECO:0000313" key="1">
    <source>
        <dbReference type="EMBL" id="KNZ69662.1"/>
    </source>
</evidence>
<name>A0A0L6W252_9FIRM</name>
<dbReference type="AlphaFoldDB" id="A0A0L6W252"/>
<accession>A0A0L6W252</accession>
<proteinExistence type="predicted"/>
<dbReference type="Proteomes" id="UP000037175">
    <property type="component" value="Unassembled WGS sequence"/>
</dbReference>